<keyword evidence="6" id="KW-0633">Potassium transport</keyword>
<feature type="transmembrane region" description="Helical" evidence="13">
    <location>
        <begin position="270"/>
        <end position="292"/>
    </location>
</feature>
<evidence type="ECO:0000256" key="4">
    <source>
        <dbReference type="ARBA" id="ARBA00022475"/>
    </source>
</evidence>
<feature type="binding site" evidence="12">
    <location>
        <position position="433"/>
    </location>
    <ligand>
        <name>K(+)</name>
        <dbReference type="ChEBI" id="CHEBI:29103"/>
    </ligand>
</feature>
<keyword evidence="4" id="KW-1003">Cell membrane</keyword>
<evidence type="ECO:0000256" key="10">
    <source>
        <dbReference type="ARBA" id="ARBA00023065"/>
    </source>
</evidence>
<keyword evidence="10" id="KW-0406">Ion transport</keyword>
<dbReference type="GeneID" id="73803454"/>
<dbReference type="Pfam" id="PF02386">
    <property type="entry name" value="TrkH"/>
    <property type="match status" value="1"/>
</dbReference>
<feature type="transmembrane region" description="Helical" evidence="13">
    <location>
        <begin position="70"/>
        <end position="91"/>
    </location>
</feature>
<protein>
    <submittedName>
        <fullName evidence="14">Cation transport protein</fullName>
    </submittedName>
</protein>
<evidence type="ECO:0000256" key="9">
    <source>
        <dbReference type="ARBA" id="ARBA00022989"/>
    </source>
</evidence>
<evidence type="ECO:0000256" key="13">
    <source>
        <dbReference type="SAM" id="Phobius"/>
    </source>
</evidence>
<dbReference type="PANTHER" id="PTHR32024">
    <property type="entry name" value="TRK SYSTEM POTASSIUM UPTAKE PROTEIN TRKG-RELATED"/>
    <property type="match status" value="1"/>
</dbReference>
<reference evidence="14" key="2">
    <citation type="submission" date="2013-09" db="EMBL/GenBank/DDBJ databases">
        <title>Draft genome sequence of Alistipes putredinis (DSM 17216).</title>
        <authorList>
            <person name="Sudarsanam P."/>
            <person name="Ley R."/>
            <person name="Guruge J."/>
            <person name="Turnbaugh P.J."/>
            <person name="Mahowald M."/>
            <person name="Liep D."/>
            <person name="Gordon J."/>
        </authorList>
    </citation>
    <scope>NUCLEOTIDE SEQUENCE</scope>
    <source>
        <strain evidence="14">DSM 17216</strain>
    </source>
</reference>
<dbReference type="eggNOG" id="COG0168">
    <property type="taxonomic scope" value="Bacteria"/>
</dbReference>
<feature type="binding site" evidence="12">
    <location>
        <position position="432"/>
    </location>
    <ligand>
        <name>K(+)</name>
        <dbReference type="ChEBI" id="CHEBI:29103"/>
    </ligand>
</feature>
<dbReference type="HOGENOM" id="CLU_030708_0_2_10"/>
<accession>B0MT85</accession>
<evidence type="ECO:0000256" key="3">
    <source>
        <dbReference type="ARBA" id="ARBA00022448"/>
    </source>
</evidence>
<gene>
    <name evidence="14" type="ORF">ALIPUT_00404</name>
</gene>
<comment type="similarity">
    <text evidence="2">Belongs to the TrkH potassium transport family.</text>
</comment>
<evidence type="ECO:0000313" key="14">
    <source>
        <dbReference type="EMBL" id="EDS04533.1"/>
    </source>
</evidence>
<feature type="transmembrane region" description="Helical" evidence="13">
    <location>
        <begin position="325"/>
        <end position="345"/>
    </location>
</feature>
<proteinExistence type="inferred from homology"/>
<sequence>MRVNVILRYVGMIMLLLAFFMFVSAGISYVNHMDSAFYPLLLSALLTALLGGFPLIFVEKQDRITNKEGFCIVVGSWLLACVVGMFPYLIWGGEFSVINAWFETVSGFTTTGSSILQNVEALPRGLQFWRMSSTWVGGMGVVMFALVILPALGTSKMMLSSVEMSTLARDNYRYRAQMVVQILLFVYVGLTIFFTFMLKFAGMNWFDAVCHSMSACATSGFGTKNTSVAFYDSAMIDMVLIFAMGISGIHFGLIYATVTGKRNNIFRSEVTLFYLGMLILGSLLIALSLYIADIYPTFRSSLRFASFQFVSVTSTSGFATADSSLWTPFAIILLILGSLICACAGSTSGGMKANRALMALKMLYIRVKQQQHPNAVIRLKMDGVIQEAGVLHTVSLFIVAYLLLILIGTILCTLFGVDLMTSFSGCVASIGNVGPGFGGVNSMANYGDLPAIVKFIFTALMLLGRLEIFGLLQFLLIRWWK</sequence>
<evidence type="ECO:0000256" key="1">
    <source>
        <dbReference type="ARBA" id="ARBA00004429"/>
    </source>
</evidence>
<keyword evidence="11 13" id="KW-0472">Membrane</keyword>
<evidence type="ECO:0000256" key="8">
    <source>
        <dbReference type="ARBA" id="ARBA00022958"/>
    </source>
</evidence>
<evidence type="ECO:0000256" key="7">
    <source>
        <dbReference type="ARBA" id="ARBA00022692"/>
    </source>
</evidence>
<dbReference type="PANTHER" id="PTHR32024:SF2">
    <property type="entry name" value="TRK SYSTEM POTASSIUM UPTAKE PROTEIN TRKG-RELATED"/>
    <property type="match status" value="1"/>
</dbReference>
<keyword evidence="9 13" id="KW-1133">Transmembrane helix</keyword>
<evidence type="ECO:0000256" key="11">
    <source>
        <dbReference type="ARBA" id="ARBA00023136"/>
    </source>
</evidence>
<dbReference type="EMBL" id="ABFK02000016">
    <property type="protein sequence ID" value="EDS04533.1"/>
    <property type="molecule type" value="Genomic_DNA"/>
</dbReference>
<feature type="transmembrane region" description="Helical" evidence="13">
    <location>
        <begin position="176"/>
        <end position="198"/>
    </location>
</feature>
<keyword evidence="15" id="KW-1185">Reference proteome</keyword>
<evidence type="ECO:0000256" key="12">
    <source>
        <dbReference type="PIRSR" id="PIRSR006247-1"/>
    </source>
</evidence>
<feature type="transmembrane region" description="Helical" evidence="13">
    <location>
        <begin position="388"/>
        <end position="417"/>
    </location>
</feature>
<dbReference type="PIRSF" id="PIRSF006247">
    <property type="entry name" value="TrkH"/>
    <property type="match status" value="1"/>
</dbReference>
<keyword evidence="3" id="KW-0813">Transport</keyword>
<evidence type="ECO:0000313" key="15">
    <source>
        <dbReference type="Proteomes" id="UP000005819"/>
    </source>
</evidence>
<feature type="transmembrane region" description="Helical" evidence="13">
    <location>
        <begin position="7"/>
        <end position="30"/>
    </location>
</feature>
<comment type="caution">
    <text evidence="14">The sequence shown here is derived from an EMBL/GenBank/DDBJ whole genome shotgun (WGS) entry which is preliminary data.</text>
</comment>
<evidence type="ECO:0000256" key="2">
    <source>
        <dbReference type="ARBA" id="ARBA00009137"/>
    </source>
</evidence>
<feature type="transmembrane region" description="Helical" evidence="13">
    <location>
        <begin position="135"/>
        <end position="155"/>
    </location>
</feature>
<feature type="transmembrane region" description="Helical" evidence="13">
    <location>
        <begin position="36"/>
        <end position="58"/>
    </location>
</feature>
<dbReference type="AlphaFoldDB" id="B0MT85"/>
<organism evidence="14 15">
    <name type="scientific">Alistipes putredinis DSM 17216</name>
    <dbReference type="NCBI Taxonomy" id="445970"/>
    <lineage>
        <taxon>Bacteria</taxon>
        <taxon>Pseudomonadati</taxon>
        <taxon>Bacteroidota</taxon>
        <taxon>Bacteroidia</taxon>
        <taxon>Bacteroidales</taxon>
        <taxon>Rikenellaceae</taxon>
        <taxon>Alistipes</taxon>
    </lineage>
</organism>
<name>B0MT85_9BACT</name>
<feature type="binding site" evidence="12">
    <location>
        <position position="315"/>
    </location>
    <ligand>
        <name>K(+)</name>
        <dbReference type="ChEBI" id="CHEBI:29103"/>
    </ligand>
</feature>
<evidence type="ECO:0000256" key="6">
    <source>
        <dbReference type="ARBA" id="ARBA00022538"/>
    </source>
</evidence>
<feature type="binding site" evidence="12">
    <location>
        <position position="111"/>
    </location>
    <ligand>
        <name>K(+)</name>
        <dbReference type="ChEBI" id="CHEBI:29103"/>
    </ligand>
</feature>
<dbReference type="Proteomes" id="UP000005819">
    <property type="component" value="Unassembled WGS sequence"/>
</dbReference>
<dbReference type="GO" id="GO:0015379">
    <property type="term" value="F:potassium:chloride symporter activity"/>
    <property type="evidence" value="ECO:0007669"/>
    <property type="project" value="InterPro"/>
</dbReference>
<feature type="transmembrane region" description="Helical" evidence="13">
    <location>
        <begin position="238"/>
        <end position="258"/>
    </location>
</feature>
<dbReference type="GO" id="GO:0005886">
    <property type="term" value="C:plasma membrane"/>
    <property type="evidence" value="ECO:0007669"/>
    <property type="project" value="UniProtKB-SubCell"/>
</dbReference>
<comment type="subcellular location">
    <subcellularLocation>
        <location evidence="1">Cell inner membrane</location>
        <topology evidence="1">Multi-pass membrane protein</topology>
    </subcellularLocation>
</comment>
<dbReference type="InterPro" id="IPR004772">
    <property type="entry name" value="TrkH"/>
</dbReference>
<keyword evidence="12" id="KW-0479">Metal-binding</keyword>
<reference evidence="14" key="1">
    <citation type="submission" date="2007-10" db="EMBL/GenBank/DDBJ databases">
        <authorList>
            <person name="Fulton L."/>
            <person name="Clifton S."/>
            <person name="Fulton B."/>
            <person name="Xu J."/>
            <person name="Minx P."/>
            <person name="Pepin K.H."/>
            <person name="Johnson M."/>
            <person name="Thiruvilangam P."/>
            <person name="Bhonagiri V."/>
            <person name="Nash W.E."/>
            <person name="Mardis E.R."/>
            <person name="Wilson R.K."/>
        </authorList>
    </citation>
    <scope>NUCLEOTIDE SEQUENCE [LARGE SCALE GENOMIC DNA]</scope>
    <source>
        <strain evidence="14">DSM 17216</strain>
    </source>
</reference>
<dbReference type="InterPro" id="IPR003445">
    <property type="entry name" value="Cat_transpt"/>
</dbReference>
<feature type="transmembrane region" description="Helical" evidence="13">
    <location>
        <begin position="451"/>
        <end position="477"/>
    </location>
</feature>
<evidence type="ECO:0000256" key="5">
    <source>
        <dbReference type="ARBA" id="ARBA00022519"/>
    </source>
</evidence>
<keyword evidence="8 12" id="KW-0630">Potassium</keyword>
<feature type="binding site" evidence="12">
    <location>
        <position position="110"/>
    </location>
    <ligand>
        <name>K(+)</name>
        <dbReference type="ChEBI" id="CHEBI:29103"/>
    </ligand>
</feature>
<dbReference type="RefSeq" id="WP_004329238.1">
    <property type="nucleotide sequence ID" value="NZ_DS499579.1"/>
</dbReference>
<keyword evidence="5" id="KW-0997">Cell inner membrane</keyword>
<dbReference type="GO" id="GO:0046872">
    <property type="term" value="F:metal ion binding"/>
    <property type="evidence" value="ECO:0007669"/>
    <property type="project" value="UniProtKB-KW"/>
</dbReference>
<keyword evidence="7 13" id="KW-0812">Transmembrane</keyword>